<dbReference type="EMBL" id="KZ857478">
    <property type="protein sequence ID" value="RDX42735.1"/>
    <property type="molecule type" value="Genomic_DNA"/>
</dbReference>
<name>A0A371CR23_9APHY</name>
<proteinExistence type="predicted"/>
<dbReference type="AlphaFoldDB" id="A0A371CR23"/>
<keyword evidence="3" id="KW-1185">Reference proteome</keyword>
<feature type="region of interest" description="Disordered" evidence="1">
    <location>
        <begin position="1"/>
        <end position="102"/>
    </location>
</feature>
<reference evidence="2 3" key="1">
    <citation type="journal article" date="2018" name="Biotechnol. Biofuels">
        <title>Integrative visual omics of the white-rot fungus Polyporus brumalis exposes the biotechnological potential of its oxidative enzymes for delignifying raw plant biomass.</title>
        <authorList>
            <person name="Miyauchi S."/>
            <person name="Rancon A."/>
            <person name="Drula E."/>
            <person name="Hage H."/>
            <person name="Chaduli D."/>
            <person name="Favel A."/>
            <person name="Grisel S."/>
            <person name="Henrissat B."/>
            <person name="Herpoel-Gimbert I."/>
            <person name="Ruiz-Duenas F.J."/>
            <person name="Chevret D."/>
            <person name="Hainaut M."/>
            <person name="Lin J."/>
            <person name="Wang M."/>
            <person name="Pangilinan J."/>
            <person name="Lipzen A."/>
            <person name="Lesage-Meessen L."/>
            <person name="Navarro D."/>
            <person name="Riley R."/>
            <person name="Grigoriev I.V."/>
            <person name="Zhou S."/>
            <person name="Raouche S."/>
            <person name="Rosso M.N."/>
        </authorList>
    </citation>
    <scope>NUCLEOTIDE SEQUENCE [LARGE SCALE GENOMIC DNA]</scope>
    <source>
        <strain evidence="2 3">BRFM 1820</strain>
    </source>
</reference>
<evidence type="ECO:0000313" key="3">
    <source>
        <dbReference type="Proteomes" id="UP000256964"/>
    </source>
</evidence>
<gene>
    <name evidence="2" type="ORF">OH76DRAFT_85726</name>
</gene>
<accession>A0A371CR23</accession>
<evidence type="ECO:0000313" key="2">
    <source>
        <dbReference type="EMBL" id="RDX42735.1"/>
    </source>
</evidence>
<organism evidence="2 3">
    <name type="scientific">Lentinus brumalis</name>
    <dbReference type="NCBI Taxonomy" id="2498619"/>
    <lineage>
        <taxon>Eukaryota</taxon>
        <taxon>Fungi</taxon>
        <taxon>Dikarya</taxon>
        <taxon>Basidiomycota</taxon>
        <taxon>Agaricomycotina</taxon>
        <taxon>Agaricomycetes</taxon>
        <taxon>Polyporales</taxon>
        <taxon>Polyporaceae</taxon>
        <taxon>Lentinus</taxon>
    </lineage>
</organism>
<evidence type="ECO:0000256" key="1">
    <source>
        <dbReference type="SAM" id="MobiDB-lite"/>
    </source>
</evidence>
<feature type="compositionally biased region" description="Basic and acidic residues" evidence="1">
    <location>
        <begin position="1"/>
        <end position="12"/>
    </location>
</feature>
<protein>
    <submittedName>
        <fullName evidence="2">Uncharacterized protein</fullName>
    </submittedName>
</protein>
<sequence>MEMEREISREIHSPAQPRLGLGARTPYMQHAAATRNADRCQSAAGGATARQTVRPRKWLSGDSCQPMGTGKAGDHNGPPLARRTKRERERERQRRRGCAHGQRGWGVGCGISVRRVLVLRQAGADMVCGGAGYPGLACERPGNQGEELRGKEGSDWG</sequence>
<dbReference type="Proteomes" id="UP000256964">
    <property type="component" value="Unassembled WGS sequence"/>
</dbReference>